<dbReference type="PANTHER" id="PTHR43442">
    <property type="entry name" value="GLUCONOKINASE-RELATED"/>
    <property type="match status" value="1"/>
</dbReference>
<evidence type="ECO:0000256" key="5">
    <source>
        <dbReference type="ARBA" id="ARBA00022741"/>
    </source>
</evidence>
<dbReference type="EMBL" id="FNZN01000001">
    <property type="protein sequence ID" value="SEK48198.1"/>
    <property type="molecule type" value="Genomic_DNA"/>
</dbReference>
<dbReference type="GO" id="GO:0019521">
    <property type="term" value="P:D-gluconate metabolic process"/>
    <property type="evidence" value="ECO:0007669"/>
    <property type="project" value="UniProtKB-KW"/>
</dbReference>
<dbReference type="InterPro" id="IPR006001">
    <property type="entry name" value="Therm_gnt_kin"/>
</dbReference>
<evidence type="ECO:0000313" key="11">
    <source>
        <dbReference type="EMBL" id="SEK48198.1"/>
    </source>
</evidence>
<dbReference type="InterPro" id="IPR027417">
    <property type="entry name" value="P-loop_NTPase"/>
</dbReference>
<protein>
    <recommendedName>
        <fullName evidence="3 10">Gluconokinase</fullName>
        <ecNumber evidence="3 10">2.7.1.12</ecNumber>
    </recommendedName>
</protein>
<dbReference type="GO" id="GO:0046316">
    <property type="term" value="F:gluconokinase activity"/>
    <property type="evidence" value="ECO:0007669"/>
    <property type="project" value="UniProtKB-EC"/>
</dbReference>
<dbReference type="Pfam" id="PF01202">
    <property type="entry name" value="SKI"/>
    <property type="match status" value="1"/>
</dbReference>
<evidence type="ECO:0000256" key="9">
    <source>
        <dbReference type="ARBA" id="ARBA00048090"/>
    </source>
</evidence>
<evidence type="ECO:0000256" key="7">
    <source>
        <dbReference type="ARBA" id="ARBA00022840"/>
    </source>
</evidence>
<evidence type="ECO:0000313" key="12">
    <source>
        <dbReference type="Proteomes" id="UP000198990"/>
    </source>
</evidence>
<evidence type="ECO:0000256" key="2">
    <source>
        <dbReference type="ARBA" id="ARBA00008420"/>
    </source>
</evidence>
<comment type="catalytic activity">
    <reaction evidence="9 10">
        <text>D-gluconate + ATP = 6-phospho-D-gluconate + ADP + H(+)</text>
        <dbReference type="Rhea" id="RHEA:19433"/>
        <dbReference type="ChEBI" id="CHEBI:15378"/>
        <dbReference type="ChEBI" id="CHEBI:18391"/>
        <dbReference type="ChEBI" id="CHEBI:30616"/>
        <dbReference type="ChEBI" id="CHEBI:58759"/>
        <dbReference type="ChEBI" id="CHEBI:456216"/>
        <dbReference type="EC" id="2.7.1.12"/>
    </reaction>
</comment>
<comment type="pathway">
    <text evidence="1">Carbohydrate acid metabolism.</text>
</comment>
<proteinExistence type="inferred from homology"/>
<dbReference type="FunFam" id="3.40.50.300:FF:000522">
    <property type="entry name" value="Gluconokinase"/>
    <property type="match status" value="1"/>
</dbReference>
<keyword evidence="8" id="KW-0311">Gluconate utilization</keyword>
<dbReference type="PRINTS" id="PR01100">
    <property type="entry name" value="SHIKIMTKNASE"/>
</dbReference>
<dbReference type="AlphaFoldDB" id="A0A1H7HDD9"/>
<accession>A0A1H7HDD9</accession>
<evidence type="ECO:0000256" key="3">
    <source>
        <dbReference type="ARBA" id="ARBA00012054"/>
    </source>
</evidence>
<dbReference type="OrthoDB" id="9813917at2"/>
<dbReference type="CDD" id="cd02021">
    <property type="entry name" value="GntK"/>
    <property type="match status" value="1"/>
</dbReference>
<reference evidence="12" key="1">
    <citation type="submission" date="2016-10" db="EMBL/GenBank/DDBJ databases">
        <authorList>
            <person name="Varghese N."/>
            <person name="Submissions S."/>
        </authorList>
    </citation>
    <scope>NUCLEOTIDE SEQUENCE [LARGE SCALE GENOMIC DNA]</scope>
    <source>
        <strain evidence="12">DSM 16471</strain>
    </source>
</reference>
<dbReference type="STRING" id="228957.SAMN04488008_101559"/>
<organism evidence="11 12">
    <name type="scientific">Maribacter orientalis</name>
    <dbReference type="NCBI Taxonomy" id="228957"/>
    <lineage>
        <taxon>Bacteria</taxon>
        <taxon>Pseudomonadati</taxon>
        <taxon>Bacteroidota</taxon>
        <taxon>Flavobacteriia</taxon>
        <taxon>Flavobacteriales</taxon>
        <taxon>Flavobacteriaceae</taxon>
        <taxon>Maribacter</taxon>
    </lineage>
</organism>
<name>A0A1H7HDD9_9FLAO</name>
<dbReference type="GO" id="GO:0005737">
    <property type="term" value="C:cytoplasm"/>
    <property type="evidence" value="ECO:0007669"/>
    <property type="project" value="TreeGrafter"/>
</dbReference>
<keyword evidence="4 10" id="KW-0808">Transferase</keyword>
<dbReference type="PANTHER" id="PTHR43442:SF3">
    <property type="entry name" value="GLUCONOKINASE-RELATED"/>
    <property type="match status" value="1"/>
</dbReference>
<evidence type="ECO:0000256" key="8">
    <source>
        <dbReference type="ARBA" id="ARBA00023064"/>
    </source>
</evidence>
<keyword evidence="5 10" id="KW-0547">Nucleotide-binding</keyword>
<gene>
    <name evidence="11" type="ORF">SAMN04488008_101559</name>
</gene>
<sequence>MAKSQILFVMGVSGSGKSTIGQLLAEKLNIPFFDGDSFHPEANVKKMSEGKPLNDDDRQGWLERLNEVALENISTGAVIVCSALKEKYRTILGQNLESQYKIIYLNGSFEMINKRLNERKNHFMPKGLLQSQFDTLEVPTEALHISIDQTPSEIVTEIIKKL</sequence>
<evidence type="ECO:0000256" key="4">
    <source>
        <dbReference type="ARBA" id="ARBA00022679"/>
    </source>
</evidence>
<evidence type="ECO:0000256" key="10">
    <source>
        <dbReference type="RuleBase" id="RU363066"/>
    </source>
</evidence>
<keyword evidence="7 10" id="KW-0067">ATP-binding</keyword>
<dbReference type="GO" id="GO:0005524">
    <property type="term" value="F:ATP binding"/>
    <property type="evidence" value="ECO:0007669"/>
    <property type="project" value="UniProtKB-KW"/>
</dbReference>
<comment type="similarity">
    <text evidence="2 10">Belongs to the gluconokinase GntK/GntV family.</text>
</comment>
<dbReference type="EC" id="2.7.1.12" evidence="3 10"/>
<evidence type="ECO:0000256" key="6">
    <source>
        <dbReference type="ARBA" id="ARBA00022777"/>
    </source>
</evidence>
<dbReference type="InterPro" id="IPR031322">
    <property type="entry name" value="Shikimate/glucono_kinase"/>
</dbReference>
<dbReference type="SUPFAM" id="SSF52540">
    <property type="entry name" value="P-loop containing nucleoside triphosphate hydrolases"/>
    <property type="match status" value="1"/>
</dbReference>
<dbReference type="Gene3D" id="3.40.50.300">
    <property type="entry name" value="P-loop containing nucleotide triphosphate hydrolases"/>
    <property type="match status" value="1"/>
</dbReference>
<keyword evidence="12" id="KW-1185">Reference proteome</keyword>
<evidence type="ECO:0000256" key="1">
    <source>
        <dbReference type="ARBA" id="ARBA00004761"/>
    </source>
</evidence>
<dbReference type="NCBIfam" id="TIGR01313">
    <property type="entry name" value="therm_gnt_kin"/>
    <property type="match status" value="1"/>
</dbReference>
<keyword evidence="6 10" id="KW-0418">Kinase</keyword>
<dbReference type="RefSeq" id="WP_091619512.1">
    <property type="nucleotide sequence ID" value="NZ_FNZN01000001.1"/>
</dbReference>
<dbReference type="Proteomes" id="UP000198990">
    <property type="component" value="Unassembled WGS sequence"/>
</dbReference>